<dbReference type="SUPFAM" id="SSF53383">
    <property type="entry name" value="PLP-dependent transferases"/>
    <property type="match status" value="1"/>
</dbReference>
<dbReference type="STRING" id="6832.A0A553PR44"/>
<protein>
    <recommendedName>
        <fullName evidence="3">Aminotransferase class V domain-containing protein</fullName>
    </recommendedName>
</protein>
<organism evidence="1 2">
    <name type="scientific">Tigriopus californicus</name>
    <name type="common">Marine copepod</name>
    <dbReference type="NCBI Taxonomy" id="6832"/>
    <lineage>
        <taxon>Eukaryota</taxon>
        <taxon>Metazoa</taxon>
        <taxon>Ecdysozoa</taxon>
        <taxon>Arthropoda</taxon>
        <taxon>Crustacea</taxon>
        <taxon>Multicrustacea</taxon>
        <taxon>Hexanauplia</taxon>
        <taxon>Copepoda</taxon>
        <taxon>Harpacticoida</taxon>
        <taxon>Harpacticidae</taxon>
        <taxon>Tigriopus</taxon>
    </lineage>
</organism>
<evidence type="ECO:0000313" key="2">
    <source>
        <dbReference type="Proteomes" id="UP000318571"/>
    </source>
</evidence>
<dbReference type="AlphaFoldDB" id="A0A553PR44"/>
<name>A0A553PR44_TIGCA</name>
<reference evidence="1 2" key="1">
    <citation type="journal article" date="2018" name="Nat. Ecol. Evol.">
        <title>Genomic signatures of mitonuclear coevolution across populations of Tigriopus californicus.</title>
        <authorList>
            <person name="Barreto F.S."/>
            <person name="Watson E.T."/>
            <person name="Lima T.G."/>
            <person name="Willett C.S."/>
            <person name="Edmands S."/>
            <person name="Li W."/>
            <person name="Burton R.S."/>
        </authorList>
    </citation>
    <scope>NUCLEOTIDE SEQUENCE [LARGE SCALE GENOMIC DNA]</scope>
    <source>
        <strain evidence="1 2">San Diego</strain>
    </source>
</reference>
<evidence type="ECO:0000313" key="1">
    <source>
        <dbReference type="EMBL" id="TRY80140.1"/>
    </source>
</evidence>
<dbReference type="InterPro" id="IPR015424">
    <property type="entry name" value="PyrdxlP-dep_Trfase"/>
</dbReference>
<proteinExistence type="predicted"/>
<dbReference type="EMBL" id="VCGU01000002">
    <property type="protein sequence ID" value="TRY80140.1"/>
    <property type="molecule type" value="Genomic_DNA"/>
</dbReference>
<dbReference type="Gene3D" id="3.90.1150.10">
    <property type="entry name" value="Aspartate Aminotransferase, domain 1"/>
    <property type="match status" value="1"/>
</dbReference>
<accession>A0A553PR44</accession>
<gene>
    <name evidence="1" type="ORF">TCAL_14805</name>
</gene>
<keyword evidence="2" id="KW-1185">Reference proteome</keyword>
<dbReference type="Proteomes" id="UP000318571">
    <property type="component" value="Chromosome 6"/>
</dbReference>
<sequence>MKGIMPDELDHAIKVRFRENRPRVQFQYKVEIAGGLGPSAGKVWRIGLMGQNAYPEKVTLVLKALAEAIEQVRKLGGKL</sequence>
<dbReference type="InterPro" id="IPR015422">
    <property type="entry name" value="PyrdxlP-dep_Trfase_small"/>
</dbReference>
<evidence type="ECO:0008006" key="3">
    <source>
        <dbReference type="Google" id="ProtNLM"/>
    </source>
</evidence>
<comment type="caution">
    <text evidence="1">The sequence shown here is derived from an EMBL/GenBank/DDBJ whole genome shotgun (WGS) entry which is preliminary data.</text>
</comment>